<name>A0A5K3F0U9_MESCO</name>
<evidence type="ECO:0000313" key="1">
    <source>
        <dbReference type="WBParaSite" id="MCU_004077-RA"/>
    </source>
</evidence>
<dbReference type="AlphaFoldDB" id="A0A5K3F0U9"/>
<organism evidence="1">
    <name type="scientific">Mesocestoides corti</name>
    <name type="common">Flatworm</name>
    <dbReference type="NCBI Taxonomy" id="53468"/>
    <lineage>
        <taxon>Eukaryota</taxon>
        <taxon>Metazoa</taxon>
        <taxon>Spiralia</taxon>
        <taxon>Lophotrochozoa</taxon>
        <taxon>Platyhelminthes</taxon>
        <taxon>Cestoda</taxon>
        <taxon>Eucestoda</taxon>
        <taxon>Cyclophyllidea</taxon>
        <taxon>Mesocestoididae</taxon>
        <taxon>Mesocestoides</taxon>
    </lineage>
</organism>
<sequence>MCDKSAHTHDDEITSLWNHPCWVTTSSQYAIQHRHHEFVSRRCVTSGIALPCRRGVGWWGSLSKALFPRPRTAFLLTAATISCPPPGDVDDLPPVERFQPFVAFHIALTTRQIGASCARLTHVVAFRFSFEYQVPSLPNSLLVVKNEYSKDISS</sequence>
<accession>A0A5K3F0U9</accession>
<protein>
    <submittedName>
        <fullName evidence="1">Uncharacterized protein</fullName>
    </submittedName>
</protein>
<proteinExistence type="predicted"/>
<dbReference type="WBParaSite" id="MCU_004077-RA">
    <property type="protein sequence ID" value="MCU_004077-RA"/>
    <property type="gene ID" value="MCU_004077"/>
</dbReference>
<reference evidence="1" key="1">
    <citation type="submission" date="2019-11" db="UniProtKB">
        <authorList>
            <consortium name="WormBaseParasite"/>
        </authorList>
    </citation>
    <scope>IDENTIFICATION</scope>
</reference>